<gene>
    <name evidence="1" type="ORF">IF188_08140</name>
</gene>
<dbReference type="RefSeq" id="WP_191171276.1">
    <property type="nucleotide sequence ID" value="NZ_JACXZS010000004.1"/>
</dbReference>
<organism evidence="1 2">
    <name type="scientific">Microbacterium helvum</name>
    <dbReference type="NCBI Taxonomy" id="2773713"/>
    <lineage>
        <taxon>Bacteria</taxon>
        <taxon>Bacillati</taxon>
        <taxon>Actinomycetota</taxon>
        <taxon>Actinomycetes</taxon>
        <taxon>Micrococcales</taxon>
        <taxon>Microbacteriaceae</taxon>
        <taxon>Microbacterium</taxon>
    </lineage>
</organism>
<accession>A0ABR8NPF7</accession>
<evidence type="ECO:0000313" key="1">
    <source>
        <dbReference type="EMBL" id="MBD3941662.1"/>
    </source>
</evidence>
<dbReference type="EMBL" id="JACXZS010000004">
    <property type="protein sequence ID" value="MBD3941662.1"/>
    <property type="molecule type" value="Genomic_DNA"/>
</dbReference>
<reference evidence="1 2" key="1">
    <citation type="submission" date="2020-09" db="EMBL/GenBank/DDBJ databases">
        <title>Isolation and identification of active actinomycetes.</title>
        <authorList>
            <person name="Li X."/>
        </authorList>
    </citation>
    <scope>NUCLEOTIDE SEQUENCE [LARGE SCALE GENOMIC DNA]</scope>
    <source>
        <strain evidence="1 2">NEAU-LLC</strain>
    </source>
</reference>
<dbReference type="Proteomes" id="UP000598426">
    <property type="component" value="Unassembled WGS sequence"/>
</dbReference>
<name>A0ABR8NPF7_9MICO</name>
<protein>
    <submittedName>
        <fullName evidence="1">Uncharacterized protein</fullName>
    </submittedName>
</protein>
<comment type="caution">
    <text evidence="1">The sequence shown here is derived from an EMBL/GenBank/DDBJ whole genome shotgun (WGS) entry which is preliminary data.</text>
</comment>
<evidence type="ECO:0000313" key="2">
    <source>
        <dbReference type="Proteomes" id="UP000598426"/>
    </source>
</evidence>
<proteinExistence type="predicted"/>
<keyword evidence="2" id="KW-1185">Reference proteome</keyword>
<sequence length="371" mass="39853">MSVRKTMVQTTTIALGDAHYLLAQGHDYEELKQRIDLVLVREALPTQDMWHSDGVTERDLVAAAEAVRAASESRARQRRLGVQLEKAGVLVEARRGELAELQRKLRVEQSDVRRLEKLSPTKIWATLRGDTADRLAVERAEADAAALAVAGAQARLDSAVADVARLRSAHDALRGADQAYGGALAVYEVALRATGGGEAAALAEIADGLGVAAARQREIAEAVDALRTTRAALDEARTKLDSAGGWSTYDTFFGGGFVADMIKHSNISEATHAFTEVNRALERLSTELADIGASGLDGVAISESLAVFDVLFDNILSDWMVMDRISEARADAEELDDRLARLAEVLATRAGENSARIGALLERREAILTAA</sequence>